<dbReference type="NCBIfam" id="TIGR04183">
    <property type="entry name" value="Por_Secre_tail"/>
    <property type="match status" value="1"/>
</dbReference>
<dbReference type="InterPro" id="IPR050991">
    <property type="entry name" value="ECM_Regulatory_Proteins"/>
</dbReference>
<dbReference type="Proteomes" id="UP001500454">
    <property type="component" value="Unassembled WGS sequence"/>
</dbReference>
<feature type="domain" description="Fibronectin type-III" evidence="3">
    <location>
        <begin position="1064"/>
        <end position="1151"/>
    </location>
</feature>
<feature type="region of interest" description="Disordered" evidence="2">
    <location>
        <begin position="903"/>
        <end position="933"/>
    </location>
</feature>
<dbReference type="Pfam" id="PF20009">
    <property type="entry name" value="GEVED"/>
    <property type="match status" value="1"/>
</dbReference>
<dbReference type="PANTHER" id="PTHR46708:SF2">
    <property type="entry name" value="FIBRONECTIN TYPE-III DOMAIN-CONTAINING PROTEIN"/>
    <property type="match status" value="1"/>
</dbReference>
<dbReference type="InterPro" id="IPR013783">
    <property type="entry name" value="Ig-like_fold"/>
</dbReference>
<feature type="region of interest" description="Disordered" evidence="2">
    <location>
        <begin position="375"/>
        <end position="406"/>
    </location>
</feature>
<dbReference type="InterPro" id="IPR026444">
    <property type="entry name" value="Secre_tail"/>
</dbReference>
<dbReference type="PROSITE" id="PS50853">
    <property type="entry name" value="FN3"/>
    <property type="match status" value="4"/>
</dbReference>
<dbReference type="CDD" id="cd00063">
    <property type="entry name" value="FN3"/>
    <property type="match status" value="1"/>
</dbReference>
<protein>
    <recommendedName>
        <fullName evidence="3">Fibronectin type-III domain-containing protein</fullName>
    </recommendedName>
</protein>
<dbReference type="InterPro" id="IPR003961">
    <property type="entry name" value="FN3_dom"/>
</dbReference>
<keyword evidence="5" id="KW-1185">Reference proteome</keyword>
<comment type="caution">
    <text evidence="4">The sequence shown here is derived from an EMBL/GenBank/DDBJ whole genome shotgun (WGS) entry which is preliminary data.</text>
</comment>
<organism evidence="4 5">
    <name type="scientific">Hymenobacter koreensis</name>
    <dbReference type="NCBI Taxonomy" id="1084523"/>
    <lineage>
        <taxon>Bacteria</taxon>
        <taxon>Pseudomonadati</taxon>
        <taxon>Bacteroidota</taxon>
        <taxon>Cytophagia</taxon>
        <taxon>Cytophagales</taxon>
        <taxon>Hymenobacteraceae</taxon>
        <taxon>Hymenobacter</taxon>
    </lineage>
</organism>
<evidence type="ECO:0000256" key="1">
    <source>
        <dbReference type="ARBA" id="ARBA00022737"/>
    </source>
</evidence>
<reference evidence="5" key="1">
    <citation type="journal article" date="2019" name="Int. J. Syst. Evol. Microbiol.">
        <title>The Global Catalogue of Microorganisms (GCM) 10K type strain sequencing project: providing services to taxonomists for standard genome sequencing and annotation.</title>
        <authorList>
            <consortium name="The Broad Institute Genomics Platform"/>
            <consortium name="The Broad Institute Genome Sequencing Center for Infectious Disease"/>
            <person name="Wu L."/>
            <person name="Ma J."/>
        </authorList>
    </citation>
    <scope>NUCLEOTIDE SEQUENCE [LARGE SCALE GENOMIC DNA]</scope>
    <source>
        <strain evidence="5">JCM 17924</strain>
    </source>
</reference>
<dbReference type="EMBL" id="BAABHA010000008">
    <property type="protein sequence ID" value="GAA4384117.1"/>
    <property type="molecule type" value="Genomic_DNA"/>
</dbReference>
<dbReference type="Gene3D" id="2.60.40.2700">
    <property type="match status" value="1"/>
</dbReference>
<proteinExistence type="predicted"/>
<evidence type="ECO:0000313" key="4">
    <source>
        <dbReference type="EMBL" id="GAA4384117.1"/>
    </source>
</evidence>
<name>A0ABP8J3S3_9BACT</name>
<accession>A0ABP8J3S3</accession>
<evidence type="ECO:0000256" key="2">
    <source>
        <dbReference type="SAM" id="MobiDB-lite"/>
    </source>
</evidence>
<dbReference type="Pfam" id="PF00041">
    <property type="entry name" value="fn3"/>
    <property type="match status" value="2"/>
</dbReference>
<dbReference type="Gene3D" id="2.60.40.10">
    <property type="entry name" value="Immunoglobulins"/>
    <property type="match status" value="4"/>
</dbReference>
<sequence>MALLWLLGSTGAYAQVSVYSFTQTTGTYTAVTGGNVVGTTTSDDQQFNDPTVPAGVTTATAGPGLPIGFTFRYNGANHNVFAINNNGWIALGNSSAGATAVAARFAAGSNYTPLSNTSTSTTNIIAPLSRDLQAQAGGELSYQTIGTAPNRTLVVQWTNYRRFAGTGQSYNFQIRLSETTNVVSFVYGTFTESSTVNGAPQVGLRGATASDFLNRTAVATGSWAASTPGTLNTDAMPLTTTVFPASGLTYTFTPPSPTACLQPTNLAVTAITSSSAQLTFTAGQSATSYTVTYTPQGGSAQTATGTGSPITLTGLTPSTSYSVSVISNCGGSQSTAAASATFRTACLAAPYATLPVSETFENTWISVCGTNDVPTNNWRSTPSPTDPDASWRRDDDGAAGGWTSPTLGMYTPAGANGSARSARFHSYGATTGTIGTLDLHVNLSPTGAKFVTFDHINTSGSDTLTVHLSTDGGATFGPALARYTTAATWTGRTVALPTTASATAVIRLRARSDFSTTDIGIDNVQVQVVTTVPGCATNLQPANNATGLPRPVTISWAAGTGVPNGYDVYFGTTSTPPLVSANQSGTTYTPATPLAANTTYYYQVIPRNANGAATGCAVNQFTTSGTFAYCNTNLGDYCGTADITTVAIQNTSLNNAGTTCSSVNGSSYTSYPASGSTTATVSPGSTYQFAVTTAAAAILSVWIDYNQNGTFEATEWTQVTTTSTANQAATVSITIPTSAAMGQTGMRVRSRSTGSPNGASDACVQFFSGETEDYIITIAPAAPCTAPPTPGAATASNTSFCSPRSVTLGLQGASFGTGLTYQWQQSSNGTTFTNIAGATSSNFTTPILTATTYFRAVLTCSGQSATSTAVTVSLNAPTYATLPVIESFENNWVDGCGTRDIPTASWRSTPSPTDADASWRRDDDGAAGGWSGPTLGMYTPAASQGSRSARFHSYNASSGTVGFLDLYANLSAAGTKRLTFDFINTSGNDSLTVHLSTDGGVTFGPALLRLGQSGTVAAGFQNQTVNLLTTSATAVIRFRGRGDFGVTDIGLDNVRVESATGCLSPTNLVVSSSTSTSAVITWASAGSGTYVVEYGPSGFTLGSGTTIPVTGTTTTLTNLTAGVTYQVYVRQNCGGTFSGNAGPVTVSTGACPVPTAPIARSVTSSTAVLEWAGAASSTATFTVEYGLSGFTVGTGTVVTNITGLTTTLTNLAANTNYCYYVKQVCAPGSTSTSQNAGPICFRTAPTAALNNEPCGAPALTVNASGAITPVSGSNVGATFTSLPGIVTPACSPANAPRDIWYTLTMPANTTSLAFGMTGAATGMVRLYTAATCSTAFTQVACRASSGANQSVGNVTFTGLTAGTTYYLAISGYGNGDTQGNFTLGTVLSNRRSLSTGVVDVFPNPTSSGELSVRISGAGAARNGQATLINALGQVMRTQPLTLTNGGVEQKLSTVGLSTGVYTLRLQVGQELVTRQVVVE</sequence>
<dbReference type="SMART" id="SM00060">
    <property type="entry name" value="FN3"/>
    <property type="match status" value="5"/>
</dbReference>
<evidence type="ECO:0000313" key="5">
    <source>
        <dbReference type="Proteomes" id="UP001500454"/>
    </source>
</evidence>
<dbReference type="SUPFAM" id="SSF49265">
    <property type="entry name" value="Fibronectin type III"/>
    <property type="match status" value="2"/>
</dbReference>
<feature type="domain" description="Fibronectin type-III" evidence="3">
    <location>
        <begin position="262"/>
        <end position="347"/>
    </location>
</feature>
<feature type="domain" description="Fibronectin type-III" evidence="3">
    <location>
        <begin position="1153"/>
        <end position="1246"/>
    </location>
</feature>
<feature type="domain" description="Fibronectin type-III" evidence="3">
    <location>
        <begin position="535"/>
        <end position="626"/>
    </location>
</feature>
<dbReference type="InterPro" id="IPR045474">
    <property type="entry name" value="GEVED"/>
</dbReference>
<gene>
    <name evidence="4" type="ORF">GCM10023186_26000</name>
</gene>
<evidence type="ECO:0000259" key="3">
    <source>
        <dbReference type="PROSITE" id="PS50853"/>
    </source>
</evidence>
<keyword evidence="1" id="KW-0677">Repeat</keyword>
<dbReference type="InterPro" id="IPR036116">
    <property type="entry name" value="FN3_sf"/>
</dbReference>
<dbReference type="PANTHER" id="PTHR46708">
    <property type="entry name" value="TENASCIN"/>
    <property type="match status" value="1"/>
</dbReference>